<dbReference type="STRING" id="870242.cpu_06630"/>
<accession>A0A1L8CTB9</accession>
<sequence>MSTHGGNRWFLLFILILLIFGLKDHHEDHDHETYNSEKGVV</sequence>
<evidence type="ECO:0000256" key="1">
    <source>
        <dbReference type="SAM" id="Phobius"/>
    </source>
</evidence>
<dbReference type="AlphaFoldDB" id="A0A1L8CTB9"/>
<protein>
    <submittedName>
        <fullName evidence="2">Uncharacterized protein</fullName>
    </submittedName>
</protein>
<keyword evidence="1" id="KW-0812">Transmembrane</keyword>
<organism evidence="2 3">
    <name type="scientific">Carboxydothermus pertinax</name>
    <dbReference type="NCBI Taxonomy" id="870242"/>
    <lineage>
        <taxon>Bacteria</taxon>
        <taxon>Bacillati</taxon>
        <taxon>Bacillota</taxon>
        <taxon>Clostridia</taxon>
        <taxon>Thermoanaerobacterales</taxon>
        <taxon>Thermoanaerobacteraceae</taxon>
        <taxon>Carboxydothermus</taxon>
    </lineage>
</organism>
<name>A0A1L8CTB9_9THEO</name>
<dbReference type="EMBL" id="BDJK01000009">
    <property type="protein sequence ID" value="GAV22153.1"/>
    <property type="molecule type" value="Genomic_DNA"/>
</dbReference>
<keyword evidence="3" id="KW-1185">Reference proteome</keyword>
<feature type="transmembrane region" description="Helical" evidence="1">
    <location>
        <begin position="6"/>
        <end position="22"/>
    </location>
</feature>
<comment type="caution">
    <text evidence="2">The sequence shown here is derived from an EMBL/GenBank/DDBJ whole genome shotgun (WGS) entry which is preliminary data.</text>
</comment>
<keyword evidence="1" id="KW-0472">Membrane</keyword>
<evidence type="ECO:0000313" key="3">
    <source>
        <dbReference type="Proteomes" id="UP000187485"/>
    </source>
</evidence>
<evidence type="ECO:0000313" key="2">
    <source>
        <dbReference type="EMBL" id="GAV22153.1"/>
    </source>
</evidence>
<gene>
    <name evidence="2" type="ORF">cpu_06630</name>
</gene>
<reference evidence="3" key="1">
    <citation type="submission" date="2016-12" db="EMBL/GenBank/DDBJ databases">
        <title>Draft Genome Sequences od Carboxydothermus pertinax and islandicus, Hydrogenogenic Carboxydotrophic Bacteria.</title>
        <authorList>
            <person name="Fukuyama Y."/>
            <person name="Ohmae K."/>
            <person name="Yoneda Y."/>
            <person name="Yoshida T."/>
            <person name="Sako Y."/>
        </authorList>
    </citation>
    <scope>NUCLEOTIDE SEQUENCE [LARGE SCALE GENOMIC DNA]</scope>
    <source>
        <strain evidence="3">Ug1</strain>
    </source>
</reference>
<keyword evidence="1" id="KW-1133">Transmembrane helix</keyword>
<dbReference type="Proteomes" id="UP000187485">
    <property type="component" value="Unassembled WGS sequence"/>
</dbReference>
<proteinExistence type="predicted"/>